<dbReference type="Proteomes" id="UP001241758">
    <property type="component" value="Unassembled WGS sequence"/>
</dbReference>
<dbReference type="RefSeq" id="WP_282758577.1">
    <property type="nucleotide sequence ID" value="NZ_JASCTH010000005.1"/>
</dbReference>
<evidence type="ECO:0000313" key="1">
    <source>
        <dbReference type="EMBL" id="MDI6098735.1"/>
    </source>
</evidence>
<dbReference type="EMBL" id="JASCTH010000005">
    <property type="protein sequence ID" value="MDI6098735.1"/>
    <property type="molecule type" value="Genomic_DNA"/>
</dbReference>
<proteinExistence type="predicted"/>
<organism evidence="1 2">
    <name type="scientific">Actinoplanes sandaracinus</name>
    <dbReference type="NCBI Taxonomy" id="3045177"/>
    <lineage>
        <taxon>Bacteria</taxon>
        <taxon>Bacillati</taxon>
        <taxon>Actinomycetota</taxon>
        <taxon>Actinomycetes</taxon>
        <taxon>Micromonosporales</taxon>
        <taxon>Micromonosporaceae</taxon>
        <taxon>Actinoplanes</taxon>
    </lineage>
</organism>
<comment type="caution">
    <text evidence="1">The sequence shown here is derived from an EMBL/GenBank/DDBJ whole genome shotgun (WGS) entry which is preliminary data.</text>
</comment>
<gene>
    <name evidence="1" type="ORF">QLQ12_08995</name>
</gene>
<name>A0ABT6WGA2_9ACTN</name>
<protein>
    <submittedName>
        <fullName evidence="1">Uncharacterized protein</fullName>
    </submittedName>
</protein>
<keyword evidence="2" id="KW-1185">Reference proteome</keyword>
<sequence length="243" mass="26742">MHVLDPDGREQLISVGAALFTLRLAIRRSGLRSDYTLFPDPGEPDLVARVTVGRPSPVTPAAETLAAAVPYRHTNRSPFAQIPVPREALNRLRDAARREGAVLAVANPAGRDAVLHLARLADERLRRRPGYRDELARWTGDRVRNDGVPSRAAGPWDALESVPTRDFTEALAQRRAGEAFEPHPTILVLTMEGAQVWRTTSSIVPQVVQTRTLSHRPPGRDHWPECGPTAHVSFLRTFISASG</sequence>
<dbReference type="InterPro" id="IPR000415">
    <property type="entry name" value="Nitroreductase-like"/>
</dbReference>
<dbReference type="Gene3D" id="3.40.109.10">
    <property type="entry name" value="NADH Oxidase"/>
    <property type="match status" value="1"/>
</dbReference>
<evidence type="ECO:0000313" key="2">
    <source>
        <dbReference type="Proteomes" id="UP001241758"/>
    </source>
</evidence>
<accession>A0ABT6WGA2</accession>
<reference evidence="1 2" key="1">
    <citation type="submission" date="2023-05" db="EMBL/GenBank/DDBJ databases">
        <title>Actinoplanes sp. NEAU-A12 genome sequencing.</title>
        <authorList>
            <person name="Wang Z.-S."/>
        </authorList>
    </citation>
    <scope>NUCLEOTIDE SEQUENCE [LARGE SCALE GENOMIC DNA]</scope>
    <source>
        <strain evidence="1 2">NEAU-A12</strain>
    </source>
</reference>